<dbReference type="PANTHER" id="PTHR11712:SF336">
    <property type="entry name" value="3-OXOACYL-[ACYL-CARRIER-PROTEIN] SYNTHASE, MITOCHONDRIAL"/>
    <property type="match status" value="1"/>
</dbReference>
<dbReference type="InterPro" id="IPR014031">
    <property type="entry name" value="Ketoacyl_synth_C"/>
</dbReference>
<organism evidence="6 7">
    <name type="scientific">Streptomyces uncialis</name>
    <dbReference type="NCBI Taxonomy" id="1048205"/>
    <lineage>
        <taxon>Bacteria</taxon>
        <taxon>Bacillati</taxon>
        <taxon>Actinomycetota</taxon>
        <taxon>Actinomycetes</taxon>
        <taxon>Kitasatosporales</taxon>
        <taxon>Streptomycetaceae</taxon>
        <taxon>Streptomyces</taxon>
    </lineage>
</organism>
<dbReference type="CDD" id="cd00834">
    <property type="entry name" value="KAS_I_II"/>
    <property type="match status" value="1"/>
</dbReference>
<protein>
    <submittedName>
        <fullName evidence="6">3-oxoacyl-ACP synthase</fullName>
    </submittedName>
</protein>
<dbReference type="PROSITE" id="PS00606">
    <property type="entry name" value="KS3_1"/>
    <property type="match status" value="1"/>
</dbReference>
<evidence type="ECO:0000313" key="7">
    <source>
        <dbReference type="Proteomes" id="UP000186455"/>
    </source>
</evidence>
<dbReference type="InterPro" id="IPR014030">
    <property type="entry name" value="Ketoacyl_synth_N"/>
</dbReference>
<keyword evidence="3" id="KW-0012">Acyltransferase</keyword>
<dbReference type="SMART" id="SM00825">
    <property type="entry name" value="PKS_KS"/>
    <property type="match status" value="1"/>
</dbReference>
<dbReference type="AlphaFoldDB" id="A0A1Q4UZ52"/>
<dbReference type="Pfam" id="PF02801">
    <property type="entry name" value="Ketoacyl-synt_C"/>
    <property type="match status" value="1"/>
</dbReference>
<keyword evidence="2 4" id="KW-0808">Transferase</keyword>
<dbReference type="InterPro" id="IPR020841">
    <property type="entry name" value="PKS_Beta-ketoAc_synthase_dom"/>
</dbReference>
<dbReference type="InterPro" id="IPR018201">
    <property type="entry name" value="Ketoacyl_synth_AS"/>
</dbReference>
<dbReference type="Proteomes" id="UP000186455">
    <property type="component" value="Unassembled WGS sequence"/>
</dbReference>
<dbReference type="Gene3D" id="3.40.47.10">
    <property type="match status" value="2"/>
</dbReference>
<name>A0A1Q4UZ52_9ACTN</name>
<comment type="similarity">
    <text evidence="1 4">Belongs to the thiolase-like superfamily. Beta-ketoacyl-ACP synthases family.</text>
</comment>
<dbReference type="GO" id="GO:0006633">
    <property type="term" value="P:fatty acid biosynthetic process"/>
    <property type="evidence" value="ECO:0007669"/>
    <property type="project" value="InterPro"/>
</dbReference>
<reference evidence="6 7" key="1">
    <citation type="submission" date="2015-06" db="EMBL/GenBank/DDBJ databases">
        <title>Cloning and characterization of the uncialamcin biosynthetic gene cluster.</title>
        <authorList>
            <person name="Yan X."/>
            <person name="Huang T."/>
            <person name="Ge H."/>
            <person name="Shen B."/>
        </authorList>
    </citation>
    <scope>NUCLEOTIDE SEQUENCE [LARGE SCALE GENOMIC DNA]</scope>
    <source>
        <strain evidence="6 7">DCA2648</strain>
    </source>
</reference>
<dbReference type="Pfam" id="PF00109">
    <property type="entry name" value="ketoacyl-synt"/>
    <property type="match status" value="1"/>
</dbReference>
<sequence>MAEPGLSVAGAPERRRVVITGLGAVSPVGIGADVFAAAVRAGTVGTKPITSFDASAFPRRNAGEVLDFEPADHLKRLDPGSWGRSGLLAAAAARLAVADAGIDEGQLELARAGAIMGTTSGESAVIQELAEQWVADGLHTIDGRLAGQTPASRIANAVSTELRLSGETQTIPTACSASNYALGYAYDLVRSGEAEVMLAGGADAVNRLTHAGFYALGAMAEDVPRPFAADRTGIVTGEGGAVLVLETYEHAVGRGARIYAEVLGYAANCDASHMVHPDNTSIAACIRAAHEAAGVRPEQIDYICAHGTGTPTNDATEVAAAREVFGERIPPISSIKSMLGHTMGAASGFGAIACCKALEQDFLPPTANITEPDPELGEGVDPVAGVGRAARLDIVQNHGFAFGGNNVITILGRVS</sequence>
<proteinExistence type="inferred from homology"/>
<keyword evidence="7" id="KW-1185">Reference proteome</keyword>
<dbReference type="PROSITE" id="PS52004">
    <property type="entry name" value="KS3_2"/>
    <property type="match status" value="1"/>
</dbReference>
<dbReference type="SUPFAM" id="SSF53901">
    <property type="entry name" value="Thiolase-like"/>
    <property type="match status" value="2"/>
</dbReference>
<evidence type="ECO:0000313" key="6">
    <source>
        <dbReference type="EMBL" id="OKH90799.1"/>
    </source>
</evidence>
<dbReference type="InterPro" id="IPR000794">
    <property type="entry name" value="Beta-ketoacyl_synthase"/>
</dbReference>
<gene>
    <name evidence="6" type="ORF">AB852_29940</name>
</gene>
<dbReference type="PANTHER" id="PTHR11712">
    <property type="entry name" value="POLYKETIDE SYNTHASE-RELATED"/>
    <property type="match status" value="1"/>
</dbReference>
<dbReference type="GO" id="GO:0004315">
    <property type="term" value="F:3-oxoacyl-[acyl-carrier-protein] synthase activity"/>
    <property type="evidence" value="ECO:0007669"/>
    <property type="project" value="InterPro"/>
</dbReference>
<feature type="domain" description="Ketosynthase family 3 (KS3)" evidence="5">
    <location>
        <begin position="14"/>
        <end position="413"/>
    </location>
</feature>
<evidence type="ECO:0000256" key="1">
    <source>
        <dbReference type="ARBA" id="ARBA00008467"/>
    </source>
</evidence>
<dbReference type="EMBL" id="LFBV01000010">
    <property type="protein sequence ID" value="OKH90799.1"/>
    <property type="molecule type" value="Genomic_DNA"/>
</dbReference>
<dbReference type="RefSeq" id="WP_073793459.1">
    <property type="nucleotide sequence ID" value="NZ_LFBV01000010.1"/>
</dbReference>
<evidence type="ECO:0000256" key="4">
    <source>
        <dbReference type="RuleBase" id="RU003694"/>
    </source>
</evidence>
<dbReference type="STRING" id="1048205.AB852_29940"/>
<accession>A0A1Q4UZ52</accession>
<evidence type="ECO:0000256" key="3">
    <source>
        <dbReference type="ARBA" id="ARBA00023315"/>
    </source>
</evidence>
<evidence type="ECO:0000259" key="5">
    <source>
        <dbReference type="PROSITE" id="PS52004"/>
    </source>
</evidence>
<comment type="caution">
    <text evidence="6">The sequence shown here is derived from an EMBL/GenBank/DDBJ whole genome shotgun (WGS) entry which is preliminary data.</text>
</comment>
<dbReference type="InterPro" id="IPR016039">
    <property type="entry name" value="Thiolase-like"/>
</dbReference>
<evidence type="ECO:0000256" key="2">
    <source>
        <dbReference type="ARBA" id="ARBA00022679"/>
    </source>
</evidence>